<protein>
    <submittedName>
        <fullName evidence="2">Succinyl-CoA--D-citramalate CoA-transferase</fullName>
    </submittedName>
</protein>
<evidence type="ECO:0000313" key="3">
    <source>
        <dbReference type="Proteomes" id="UP000275727"/>
    </source>
</evidence>
<dbReference type="InterPro" id="IPR044855">
    <property type="entry name" value="CoA-Trfase_III_dom3_sf"/>
</dbReference>
<dbReference type="InterPro" id="IPR003673">
    <property type="entry name" value="CoA-Trfase_fam_III"/>
</dbReference>
<dbReference type="Gene3D" id="3.30.1540.10">
    <property type="entry name" value="formyl-coa transferase, domain 3"/>
    <property type="match status" value="1"/>
</dbReference>
<dbReference type="Proteomes" id="UP000275727">
    <property type="component" value="Chromosome"/>
</dbReference>
<dbReference type="PANTHER" id="PTHR48207">
    <property type="entry name" value="SUCCINATE--HYDROXYMETHYLGLUTARATE COA-TRANSFERASE"/>
    <property type="match status" value="1"/>
</dbReference>
<evidence type="ECO:0000256" key="1">
    <source>
        <dbReference type="ARBA" id="ARBA00022679"/>
    </source>
</evidence>
<organism evidence="2 3">
    <name type="scientific">Sphingosinicella microcystinivorans</name>
    <dbReference type="NCBI Taxonomy" id="335406"/>
    <lineage>
        <taxon>Bacteria</taxon>
        <taxon>Pseudomonadati</taxon>
        <taxon>Pseudomonadota</taxon>
        <taxon>Alphaproteobacteria</taxon>
        <taxon>Sphingomonadales</taxon>
        <taxon>Sphingosinicellaceae</taxon>
        <taxon>Sphingosinicella</taxon>
    </lineage>
</organism>
<dbReference type="EMBL" id="AP018711">
    <property type="protein sequence ID" value="BBE34135.1"/>
    <property type="molecule type" value="Genomic_DNA"/>
</dbReference>
<dbReference type="AlphaFoldDB" id="A0AAD1G0Z0"/>
<dbReference type="InterPro" id="IPR023606">
    <property type="entry name" value="CoA-Trfase_III_dom_1_sf"/>
</dbReference>
<accession>A0AAD1G0Z0</accession>
<sequence>MMASGALQGLRLVEMGQLIAGPFCGQLMADHGAEVIKIEAPGAGDPMREWGRNKPVWWPVVARNKKSITLNLRDQRGQDIVRRLVEKSDFLLENFRTGTMEKWNLGYEQLSAINPGLIMIRVTGFGQTGPYARRAGYGSIGEAMGGIRNLAGDPSTPPSRVGLSIGDSLAATFACLGALMALQNRHRTGQGQVVDSAIYEAVLAMMESTIPEYTEAGFTRERTGATLPKVAPSNVYSTSDGEILIAANQDSVWKRMAEAMGHPQLGSDPRFATHHARGEHQVELDNMISAWTKSWSSADLLAHLETHGVPAGKIYKAPDMLEDPHFKAREAIIKVQHPHFQNLWMQNVFPKLSETPGEVAWAGPTLGQHNEEIYGEILGMSVQQMNSLQDEGVI</sequence>
<keyword evidence="1" id="KW-0808">Transferase</keyword>
<dbReference type="GO" id="GO:0008410">
    <property type="term" value="F:CoA-transferase activity"/>
    <property type="evidence" value="ECO:0007669"/>
    <property type="project" value="TreeGrafter"/>
</dbReference>
<dbReference type="Gene3D" id="3.40.50.10540">
    <property type="entry name" value="Crotonobetainyl-coa:carnitine coa-transferase, domain 1"/>
    <property type="match status" value="1"/>
</dbReference>
<dbReference type="PANTHER" id="PTHR48207:SF3">
    <property type="entry name" value="SUCCINATE--HYDROXYMETHYLGLUTARATE COA-TRANSFERASE"/>
    <property type="match status" value="1"/>
</dbReference>
<reference evidence="2 3" key="1">
    <citation type="submission" date="2018-06" db="EMBL/GenBank/DDBJ databases">
        <title>Complete Genome Sequence of the Microcystin-Degrading Bacterium Sphingosinicella microcystinivorans Strain B-9.</title>
        <authorList>
            <person name="Jin H."/>
            <person name="Nishizawa T."/>
            <person name="Guo Y."/>
            <person name="Nishizawa A."/>
            <person name="Park H."/>
            <person name="Kato H."/>
            <person name="Tsuji K."/>
            <person name="Harada K."/>
        </authorList>
    </citation>
    <scope>NUCLEOTIDE SEQUENCE [LARGE SCALE GENOMIC DNA]</scope>
    <source>
        <strain evidence="2 3">B9</strain>
    </source>
</reference>
<gene>
    <name evidence="2" type="ORF">SmB9_17930</name>
</gene>
<name>A0AAD1G0Z0_SPHMI</name>
<dbReference type="KEGG" id="smic:SmB9_17930"/>
<dbReference type="SUPFAM" id="SSF89796">
    <property type="entry name" value="CoA-transferase family III (CaiB/BaiF)"/>
    <property type="match status" value="1"/>
</dbReference>
<evidence type="ECO:0000313" key="2">
    <source>
        <dbReference type="EMBL" id="BBE34135.1"/>
    </source>
</evidence>
<dbReference type="Pfam" id="PF02515">
    <property type="entry name" value="CoA_transf_3"/>
    <property type="match status" value="1"/>
</dbReference>
<dbReference type="InterPro" id="IPR050483">
    <property type="entry name" value="CoA-transferase_III_domain"/>
</dbReference>
<proteinExistence type="predicted"/>
<dbReference type="RefSeq" id="WP_121047651.1">
    <property type="nucleotide sequence ID" value="NZ_AP018711.1"/>
</dbReference>